<evidence type="ECO:0000313" key="10">
    <source>
        <dbReference type="Proteomes" id="UP000745859"/>
    </source>
</evidence>
<dbReference type="PANTHER" id="PTHR30026">
    <property type="entry name" value="OUTER MEMBRANE PROTEIN TOLC"/>
    <property type="match status" value="1"/>
</dbReference>
<keyword evidence="3" id="KW-0813">Transport</keyword>
<reference evidence="9 10" key="1">
    <citation type="submission" date="2020-03" db="EMBL/GenBank/DDBJ databases">
        <title>Genomic Encyclopedia of Type Strains, Phase IV (KMG-IV): sequencing the most valuable type-strain genomes for metagenomic binning, comparative biology and taxonomic classification.</title>
        <authorList>
            <person name="Goeker M."/>
        </authorList>
    </citation>
    <scope>NUCLEOTIDE SEQUENCE [LARGE SCALE GENOMIC DNA]</scope>
    <source>
        <strain evidence="9 10">DSM 101599</strain>
    </source>
</reference>
<name>A0ABX0UBY3_9FLAO</name>
<keyword evidence="5" id="KW-0812">Transmembrane</keyword>
<evidence type="ECO:0000256" key="5">
    <source>
        <dbReference type="ARBA" id="ARBA00022692"/>
    </source>
</evidence>
<dbReference type="Gene3D" id="1.20.1600.10">
    <property type="entry name" value="Outer membrane efflux proteins (OEP)"/>
    <property type="match status" value="1"/>
</dbReference>
<dbReference type="Proteomes" id="UP000745859">
    <property type="component" value="Unassembled WGS sequence"/>
</dbReference>
<keyword evidence="7" id="KW-0998">Cell outer membrane</keyword>
<protein>
    <submittedName>
        <fullName evidence="9">Outer membrane protein TolC</fullName>
    </submittedName>
</protein>
<comment type="caution">
    <text evidence="9">The sequence shown here is derived from an EMBL/GenBank/DDBJ whole genome shotgun (WGS) entry which is preliminary data.</text>
</comment>
<evidence type="ECO:0000256" key="3">
    <source>
        <dbReference type="ARBA" id="ARBA00022448"/>
    </source>
</evidence>
<feature type="coiled-coil region" evidence="8">
    <location>
        <begin position="369"/>
        <end position="429"/>
    </location>
</feature>
<proteinExistence type="inferred from homology"/>
<keyword evidence="8" id="KW-0175">Coiled coil</keyword>
<evidence type="ECO:0000313" key="9">
    <source>
        <dbReference type="EMBL" id="NIJ46339.1"/>
    </source>
</evidence>
<dbReference type="InterPro" id="IPR003423">
    <property type="entry name" value="OMP_efflux"/>
</dbReference>
<keyword evidence="4" id="KW-1134">Transmembrane beta strand</keyword>
<dbReference type="RefSeq" id="WP_167190252.1">
    <property type="nucleotide sequence ID" value="NZ_JAASQL010000006.1"/>
</dbReference>
<dbReference type="SUPFAM" id="SSF56954">
    <property type="entry name" value="Outer membrane efflux proteins (OEP)"/>
    <property type="match status" value="1"/>
</dbReference>
<gene>
    <name evidence="9" type="ORF">FHR24_002826</name>
</gene>
<evidence type="ECO:0000256" key="2">
    <source>
        <dbReference type="ARBA" id="ARBA00007613"/>
    </source>
</evidence>
<sequence length="440" mass="49716">MKKTSINTYIYIAFAFSISTLKAQEVLTQKKAVVIALESNYGIKMVNNNVAVAKNNSDILNSGYLPTLTGNAGANTNLNDTEAVFSNGDVTNLEGAKSSSYNASLNLNYTLFDGLGREYNYKKLQEEYKLSELQARETIENTILQLFSLYYNVALLKENTSTLTQSFEISKERTKRSDYQFEYGQNTKLEVLNAQVDVNNDSIQLMQIDQQLSNAKRNLNVILGNTLRTNYDVNTQVDFSLQLKKESLFTQAKDRNIALLKADKNIAIKKLEAKIIKSDFLPTLGLTGSYGWSKNNNNAASFLTTSTNTGLSGGLSLSWNLFDGKNYSAAKNTKLAVENEKLSKQNILIEIERDFNNAWEDYQNKYKIYQVQELNIKTAQNNFDRTQEKFKLGQINSIDFRQAQLNLLNVQLNKSQAKYEAKLAELQLLFLSGDLLNQQF</sequence>
<organism evidence="9 10">
    <name type="scientific">Wenyingzhuangia heitensis</name>
    <dbReference type="NCBI Taxonomy" id="1487859"/>
    <lineage>
        <taxon>Bacteria</taxon>
        <taxon>Pseudomonadati</taxon>
        <taxon>Bacteroidota</taxon>
        <taxon>Flavobacteriia</taxon>
        <taxon>Flavobacteriales</taxon>
        <taxon>Flavobacteriaceae</taxon>
        <taxon>Wenyingzhuangia</taxon>
    </lineage>
</organism>
<evidence type="ECO:0000256" key="7">
    <source>
        <dbReference type="ARBA" id="ARBA00023237"/>
    </source>
</evidence>
<accession>A0ABX0UBY3</accession>
<dbReference type="Pfam" id="PF02321">
    <property type="entry name" value="OEP"/>
    <property type="match status" value="2"/>
</dbReference>
<dbReference type="EMBL" id="JAASQL010000006">
    <property type="protein sequence ID" value="NIJ46339.1"/>
    <property type="molecule type" value="Genomic_DNA"/>
</dbReference>
<dbReference type="PANTHER" id="PTHR30026:SF20">
    <property type="entry name" value="OUTER MEMBRANE PROTEIN TOLC"/>
    <property type="match status" value="1"/>
</dbReference>
<comment type="subcellular location">
    <subcellularLocation>
        <location evidence="1">Cell outer membrane</location>
    </subcellularLocation>
</comment>
<comment type="similarity">
    <text evidence="2">Belongs to the outer membrane factor (OMF) (TC 1.B.17) family.</text>
</comment>
<keyword evidence="10" id="KW-1185">Reference proteome</keyword>
<evidence type="ECO:0000256" key="8">
    <source>
        <dbReference type="SAM" id="Coils"/>
    </source>
</evidence>
<keyword evidence="6" id="KW-0472">Membrane</keyword>
<dbReference type="InterPro" id="IPR051906">
    <property type="entry name" value="TolC-like"/>
</dbReference>
<evidence type="ECO:0000256" key="1">
    <source>
        <dbReference type="ARBA" id="ARBA00004442"/>
    </source>
</evidence>
<evidence type="ECO:0000256" key="6">
    <source>
        <dbReference type="ARBA" id="ARBA00023136"/>
    </source>
</evidence>
<evidence type="ECO:0000256" key="4">
    <source>
        <dbReference type="ARBA" id="ARBA00022452"/>
    </source>
</evidence>